<comment type="caution">
    <text evidence="2">The sequence shown here is derived from an EMBL/GenBank/DDBJ whole genome shotgun (WGS) entry which is preliminary data.</text>
</comment>
<dbReference type="SUPFAM" id="SSF81558">
    <property type="entry name" value="Photosystem I subunits PsaA/PsaB"/>
    <property type="match status" value="1"/>
</dbReference>
<feature type="non-terminal residue" evidence="2">
    <location>
        <position position="1"/>
    </location>
</feature>
<feature type="transmembrane region" description="Helical" evidence="1">
    <location>
        <begin position="6"/>
        <end position="28"/>
    </location>
</feature>
<gene>
    <name evidence="2" type="ORF">Goklo_027030</name>
</gene>
<keyword evidence="3" id="KW-1185">Reference proteome</keyword>
<protein>
    <submittedName>
        <fullName evidence="2">Uncharacterized protein</fullName>
    </submittedName>
</protein>
<dbReference type="Gene3D" id="1.20.1130.10">
    <property type="entry name" value="Photosystem I PsaA/PsaB"/>
    <property type="match status" value="1"/>
</dbReference>
<evidence type="ECO:0000256" key="1">
    <source>
        <dbReference type="SAM" id="Phobius"/>
    </source>
</evidence>
<evidence type="ECO:0000313" key="3">
    <source>
        <dbReference type="Proteomes" id="UP000593573"/>
    </source>
</evidence>
<dbReference type="InterPro" id="IPR001280">
    <property type="entry name" value="PSI_PsaA/B"/>
</dbReference>
<keyword evidence="1" id="KW-1133">Transmembrane helix</keyword>
<dbReference type="EMBL" id="JABFAB010000002">
    <property type="protein sequence ID" value="MBA0642681.1"/>
    <property type="molecule type" value="Genomic_DNA"/>
</dbReference>
<dbReference type="OrthoDB" id="1922514at2759"/>
<keyword evidence="1" id="KW-0472">Membrane</keyword>
<dbReference type="InterPro" id="IPR036408">
    <property type="entry name" value="PSI_PsaA/B_sf"/>
</dbReference>
<dbReference type="PRINTS" id="PR00257">
    <property type="entry name" value="PHOTSYSPSAAB"/>
</dbReference>
<dbReference type="Proteomes" id="UP000593573">
    <property type="component" value="Unassembled WGS sequence"/>
</dbReference>
<dbReference type="GO" id="GO:0009535">
    <property type="term" value="C:chloroplast thylakoid membrane"/>
    <property type="evidence" value="ECO:0007669"/>
    <property type="project" value="TreeGrafter"/>
</dbReference>
<dbReference type="GO" id="GO:0015979">
    <property type="term" value="P:photosynthesis"/>
    <property type="evidence" value="ECO:0007669"/>
    <property type="project" value="InterPro"/>
</dbReference>
<dbReference type="Pfam" id="PF00223">
    <property type="entry name" value="PsaA_PsaB"/>
    <property type="match status" value="1"/>
</dbReference>
<accession>A0A7J8TX00</accession>
<reference evidence="2 3" key="1">
    <citation type="journal article" date="2019" name="Genome Biol. Evol.">
        <title>Insights into the evolution of the New World diploid cottons (Gossypium, subgenus Houzingenia) based on genome sequencing.</title>
        <authorList>
            <person name="Grover C.E."/>
            <person name="Arick M.A. 2nd"/>
            <person name="Thrash A."/>
            <person name="Conover J.L."/>
            <person name="Sanders W.S."/>
            <person name="Peterson D.G."/>
            <person name="Frelichowski J.E."/>
            <person name="Scheffler J.A."/>
            <person name="Scheffler B.E."/>
            <person name="Wendel J.F."/>
        </authorList>
    </citation>
    <scope>NUCLEOTIDE SEQUENCE [LARGE SCALE GENOMIC DNA]</scope>
    <source>
        <strain evidence="2">57</strain>
        <tissue evidence="2">Leaf</tissue>
    </source>
</reference>
<name>A0A7J8TX00_9ROSI</name>
<evidence type="ECO:0000313" key="2">
    <source>
        <dbReference type="EMBL" id="MBA0642681.1"/>
    </source>
</evidence>
<dbReference type="PANTHER" id="PTHR30128:SF19">
    <property type="entry name" value="PHOTOSYSTEM I P700 CHLOROPHYLL A APOPROTEIN A1-RELATED"/>
    <property type="match status" value="1"/>
</dbReference>
<organism evidence="2 3">
    <name type="scientific">Gossypium klotzschianum</name>
    <dbReference type="NCBI Taxonomy" id="34286"/>
    <lineage>
        <taxon>Eukaryota</taxon>
        <taxon>Viridiplantae</taxon>
        <taxon>Streptophyta</taxon>
        <taxon>Embryophyta</taxon>
        <taxon>Tracheophyta</taxon>
        <taxon>Spermatophyta</taxon>
        <taxon>Magnoliopsida</taxon>
        <taxon>eudicotyledons</taxon>
        <taxon>Gunneridae</taxon>
        <taxon>Pentapetalae</taxon>
        <taxon>rosids</taxon>
        <taxon>malvids</taxon>
        <taxon>Malvales</taxon>
        <taxon>Malvaceae</taxon>
        <taxon>Malvoideae</taxon>
        <taxon>Gossypium</taxon>
    </lineage>
</organism>
<keyword evidence="1" id="KW-0812">Transmembrane</keyword>
<proteinExistence type="predicted"/>
<dbReference type="PANTHER" id="PTHR30128">
    <property type="entry name" value="OUTER MEMBRANE PROTEIN, OMPA-RELATED"/>
    <property type="match status" value="1"/>
</dbReference>
<sequence length="50" mass="5438">LGNFLVHYAIALGLHTTTLILVKGSLVARGSKLMLDKRDFGYSFPCDDLG</sequence>
<dbReference type="AlphaFoldDB" id="A0A7J8TX00"/>